<dbReference type="OrthoDB" id="1738777at2759"/>
<keyword evidence="1" id="KW-0255">Endonuclease</keyword>
<keyword evidence="1" id="KW-0378">Hydrolase</keyword>
<dbReference type="GO" id="GO:0006357">
    <property type="term" value="P:regulation of transcription by RNA polymerase II"/>
    <property type="evidence" value="ECO:0007669"/>
    <property type="project" value="InterPro"/>
</dbReference>
<dbReference type="GO" id="GO:0004519">
    <property type="term" value="F:endonuclease activity"/>
    <property type="evidence" value="ECO:0007669"/>
    <property type="project" value="UniProtKB-KW"/>
</dbReference>
<keyword evidence="1" id="KW-0540">Nuclease</keyword>
<evidence type="ECO:0000313" key="2">
    <source>
        <dbReference type="Proteomes" id="UP000245207"/>
    </source>
</evidence>
<dbReference type="Proteomes" id="UP000245207">
    <property type="component" value="Unassembled WGS sequence"/>
</dbReference>
<evidence type="ECO:0000313" key="1">
    <source>
        <dbReference type="EMBL" id="PWA61020.1"/>
    </source>
</evidence>
<proteinExistence type="predicted"/>
<gene>
    <name evidence="1" type="ORF">CTI12_AA377400</name>
</gene>
<dbReference type="STRING" id="35608.A0A2U1MIB8"/>
<comment type="caution">
    <text evidence="1">The sequence shown here is derived from an EMBL/GenBank/DDBJ whole genome shotgun (WGS) entry which is preliminary data.</text>
</comment>
<protein>
    <submittedName>
        <fullName evidence="1">HB1/Asxl, restriction endonuclease HTH domain-containing protein</fullName>
    </submittedName>
</protein>
<sequence length="67" mass="7606">MWAFDIRNWLEHLNPLTWPEVLRQIALSAGFGPHLKKDKVKRSSLPEMDEGKGCEDVITMLRNGSAA</sequence>
<name>A0A2U1MIB8_ARTAN</name>
<dbReference type="AlphaFoldDB" id="A0A2U1MIB8"/>
<reference evidence="1 2" key="1">
    <citation type="journal article" date="2018" name="Mol. Plant">
        <title>The genome of Artemisia annua provides insight into the evolution of Asteraceae family and artemisinin biosynthesis.</title>
        <authorList>
            <person name="Shen Q."/>
            <person name="Zhang L."/>
            <person name="Liao Z."/>
            <person name="Wang S."/>
            <person name="Yan T."/>
            <person name="Shi P."/>
            <person name="Liu M."/>
            <person name="Fu X."/>
            <person name="Pan Q."/>
            <person name="Wang Y."/>
            <person name="Lv Z."/>
            <person name="Lu X."/>
            <person name="Zhang F."/>
            <person name="Jiang W."/>
            <person name="Ma Y."/>
            <person name="Chen M."/>
            <person name="Hao X."/>
            <person name="Li L."/>
            <person name="Tang Y."/>
            <person name="Lv G."/>
            <person name="Zhou Y."/>
            <person name="Sun X."/>
            <person name="Brodelius P.E."/>
            <person name="Rose J.K.C."/>
            <person name="Tang K."/>
        </authorList>
    </citation>
    <scope>NUCLEOTIDE SEQUENCE [LARGE SCALE GENOMIC DNA]</scope>
    <source>
        <strain evidence="2">cv. Huhao1</strain>
        <tissue evidence="1">Leaf</tissue>
    </source>
</reference>
<dbReference type="InterPro" id="IPR044977">
    <property type="entry name" value="RLT1-3"/>
</dbReference>
<accession>A0A2U1MIB8</accession>
<dbReference type="PANTHER" id="PTHR36968:SF13">
    <property type="entry name" value="HOMEOBOX-DDT DOMAIN PROTEIN RLT1"/>
    <property type="match status" value="1"/>
</dbReference>
<keyword evidence="2" id="KW-1185">Reference proteome</keyword>
<dbReference type="PANTHER" id="PTHR36968">
    <property type="entry name" value="HOMEOBOX-DDT DOMAIN PROTEIN RLT2"/>
    <property type="match status" value="1"/>
</dbReference>
<dbReference type="EMBL" id="PKPP01005204">
    <property type="protein sequence ID" value="PWA61020.1"/>
    <property type="molecule type" value="Genomic_DNA"/>
</dbReference>
<organism evidence="1 2">
    <name type="scientific">Artemisia annua</name>
    <name type="common">Sweet wormwood</name>
    <dbReference type="NCBI Taxonomy" id="35608"/>
    <lineage>
        <taxon>Eukaryota</taxon>
        <taxon>Viridiplantae</taxon>
        <taxon>Streptophyta</taxon>
        <taxon>Embryophyta</taxon>
        <taxon>Tracheophyta</taxon>
        <taxon>Spermatophyta</taxon>
        <taxon>Magnoliopsida</taxon>
        <taxon>eudicotyledons</taxon>
        <taxon>Gunneridae</taxon>
        <taxon>Pentapetalae</taxon>
        <taxon>asterids</taxon>
        <taxon>campanulids</taxon>
        <taxon>Asterales</taxon>
        <taxon>Asteraceae</taxon>
        <taxon>Asteroideae</taxon>
        <taxon>Anthemideae</taxon>
        <taxon>Artemisiinae</taxon>
        <taxon>Artemisia</taxon>
    </lineage>
</organism>